<evidence type="ECO:0000256" key="1">
    <source>
        <dbReference type="SAM" id="Coils"/>
    </source>
</evidence>
<feature type="domain" description="SMODS and SLOG-associating 2TM effector" evidence="4">
    <location>
        <begin position="93"/>
        <end position="212"/>
    </location>
</feature>
<dbReference type="Proteomes" id="UP000240883">
    <property type="component" value="Unassembled WGS sequence"/>
</dbReference>
<dbReference type="PANTHER" id="PTHR38793:SF3">
    <property type="entry name" value="SMODS AND SLOG-ASSOCIATING 2TM EFFECTOR DOMAIN-CONTAINING PROTEIN"/>
    <property type="match status" value="1"/>
</dbReference>
<keyword evidence="3" id="KW-0472">Membrane</keyword>
<dbReference type="OrthoDB" id="4472872at2759"/>
<reference evidence="5 6" key="1">
    <citation type="journal article" date="2018" name="Front. Microbiol.">
        <title>Genome-Wide Analysis of Corynespora cassiicola Leaf Fall Disease Putative Effectors.</title>
        <authorList>
            <person name="Lopez D."/>
            <person name="Ribeiro S."/>
            <person name="Label P."/>
            <person name="Fumanal B."/>
            <person name="Venisse J.S."/>
            <person name="Kohler A."/>
            <person name="de Oliveira R.R."/>
            <person name="Labutti K."/>
            <person name="Lipzen A."/>
            <person name="Lail K."/>
            <person name="Bauer D."/>
            <person name="Ohm R.A."/>
            <person name="Barry K.W."/>
            <person name="Spatafora J."/>
            <person name="Grigoriev I.V."/>
            <person name="Martin F.M."/>
            <person name="Pujade-Renaud V."/>
        </authorList>
    </citation>
    <scope>NUCLEOTIDE SEQUENCE [LARGE SCALE GENOMIC DNA]</scope>
    <source>
        <strain evidence="5 6">Philippines</strain>
    </source>
</reference>
<dbReference type="EMBL" id="KZ678129">
    <property type="protein sequence ID" value="PSN72946.1"/>
    <property type="molecule type" value="Genomic_DNA"/>
</dbReference>
<dbReference type="NCBIfam" id="NF033635">
    <property type="entry name" value="SLATT_fungal"/>
    <property type="match status" value="1"/>
</dbReference>
<feature type="coiled-coil region" evidence="1">
    <location>
        <begin position="265"/>
        <end position="292"/>
    </location>
</feature>
<evidence type="ECO:0000256" key="2">
    <source>
        <dbReference type="SAM" id="MobiDB-lite"/>
    </source>
</evidence>
<organism evidence="5 6">
    <name type="scientific">Corynespora cassiicola Philippines</name>
    <dbReference type="NCBI Taxonomy" id="1448308"/>
    <lineage>
        <taxon>Eukaryota</taxon>
        <taxon>Fungi</taxon>
        <taxon>Dikarya</taxon>
        <taxon>Ascomycota</taxon>
        <taxon>Pezizomycotina</taxon>
        <taxon>Dothideomycetes</taxon>
        <taxon>Pleosporomycetidae</taxon>
        <taxon>Pleosporales</taxon>
        <taxon>Corynesporascaceae</taxon>
        <taxon>Corynespora</taxon>
    </lineage>
</organism>
<sequence>MDYIPSAFRPGGRDRISSVEEGMSGSTLQQPPNTMRRGTIIETSDQLAIFRHMVGIHSTRSFATSTTNTLPDLSHNNLHFDGRAAPNLGIYNRVVHREQAAKRGYKFSSWLINSCLGIQVIVAASLTAMGAANSNHVSITAFGAINTVIAGLLTYLKGSGLPNRIRYYENEWKKVREYIEQRERDFSRPDCRLDVHEVVRVIETMYEEVKADVQTNTPDNYISVSDIRNRTSAMNPQVPKLAGTFPTLQDSRLKELEMKYGHKVADFLEGLAKKEQDRLAGYEKDVERDIENGRAKAEREIEERKSRVVDGARDAEKEAERRGAEVIGGVRDFEREVERRANRISELGREAGREVERDAERQRSYLGRIGRDIEDEIHFHRRD</sequence>
<evidence type="ECO:0000259" key="4">
    <source>
        <dbReference type="Pfam" id="PF18142"/>
    </source>
</evidence>
<keyword evidence="1" id="KW-0175">Coiled coil</keyword>
<dbReference type="Pfam" id="PF18142">
    <property type="entry name" value="SLATT_fungal"/>
    <property type="match status" value="1"/>
</dbReference>
<dbReference type="AlphaFoldDB" id="A0A2T2P625"/>
<evidence type="ECO:0000256" key="3">
    <source>
        <dbReference type="SAM" id="Phobius"/>
    </source>
</evidence>
<dbReference type="PANTHER" id="PTHR38793">
    <property type="entry name" value="SLATT_FUNGAL DOMAIN-CONTAINING PROTEIN-RELATED"/>
    <property type="match status" value="1"/>
</dbReference>
<feature type="compositionally biased region" description="Polar residues" evidence="2">
    <location>
        <begin position="24"/>
        <end position="33"/>
    </location>
</feature>
<feature type="transmembrane region" description="Helical" evidence="3">
    <location>
        <begin position="110"/>
        <end position="131"/>
    </location>
</feature>
<proteinExistence type="predicted"/>
<dbReference type="InterPro" id="IPR041622">
    <property type="entry name" value="SLATT_fungi"/>
</dbReference>
<gene>
    <name evidence="5" type="ORF">BS50DRAFT_174128</name>
</gene>
<accession>A0A2T2P625</accession>
<keyword evidence="3" id="KW-1133">Transmembrane helix</keyword>
<keyword evidence="3" id="KW-0812">Transmembrane</keyword>
<feature type="region of interest" description="Disordered" evidence="2">
    <location>
        <begin position="1"/>
        <end position="34"/>
    </location>
</feature>
<name>A0A2T2P625_CORCC</name>
<protein>
    <recommendedName>
        <fullName evidence="4">SMODS and SLOG-associating 2TM effector domain-containing protein</fullName>
    </recommendedName>
</protein>
<keyword evidence="6" id="KW-1185">Reference proteome</keyword>
<evidence type="ECO:0000313" key="5">
    <source>
        <dbReference type="EMBL" id="PSN72946.1"/>
    </source>
</evidence>
<feature type="transmembrane region" description="Helical" evidence="3">
    <location>
        <begin position="137"/>
        <end position="156"/>
    </location>
</feature>
<evidence type="ECO:0000313" key="6">
    <source>
        <dbReference type="Proteomes" id="UP000240883"/>
    </source>
</evidence>